<protein>
    <recommendedName>
        <fullName evidence="3">DSBA-like thioredoxin domain-containing protein</fullName>
    </recommendedName>
</protein>
<dbReference type="OrthoDB" id="9813770at2"/>
<dbReference type="CDD" id="cd03025">
    <property type="entry name" value="DsbA_FrnE_like"/>
    <property type="match status" value="1"/>
</dbReference>
<evidence type="ECO:0000313" key="1">
    <source>
        <dbReference type="EMBL" id="PWN08262.1"/>
    </source>
</evidence>
<reference evidence="1 2" key="1">
    <citation type="submission" date="2018-05" db="EMBL/GenBank/DDBJ databases">
        <title>Rhodohalobacter halophilus gen. nov., sp. nov., a moderately halophilic member of the family Balneolaceae.</title>
        <authorList>
            <person name="Liu Z.-W."/>
        </authorList>
    </citation>
    <scope>NUCLEOTIDE SEQUENCE [LARGE SCALE GENOMIC DNA]</scope>
    <source>
        <strain evidence="1 2">8A47</strain>
    </source>
</reference>
<dbReference type="RefSeq" id="WP_109643993.1">
    <property type="nucleotide sequence ID" value="NZ_QGGB01000001.1"/>
</dbReference>
<comment type="caution">
    <text evidence="1">The sequence shown here is derived from an EMBL/GenBank/DDBJ whole genome shotgun (WGS) entry which is preliminary data.</text>
</comment>
<dbReference type="Gene3D" id="1.10.472.60">
    <property type="entry name" value="putative protein disulfide isomerase domain"/>
    <property type="match status" value="1"/>
</dbReference>
<dbReference type="Pfam" id="PF13743">
    <property type="entry name" value="Thioredoxin_5"/>
    <property type="match status" value="1"/>
</dbReference>
<dbReference type="InterPro" id="IPR036249">
    <property type="entry name" value="Thioredoxin-like_sf"/>
</dbReference>
<accession>A0A316TZ69</accession>
<proteinExistence type="predicted"/>
<keyword evidence="2" id="KW-1185">Reference proteome</keyword>
<evidence type="ECO:0000313" key="2">
    <source>
        <dbReference type="Proteomes" id="UP000245533"/>
    </source>
</evidence>
<gene>
    <name evidence="1" type="ORF">DDZ15_01110</name>
</gene>
<dbReference type="EMBL" id="QGGB01000001">
    <property type="protein sequence ID" value="PWN08262.1"/>
    <property type="molecule type" value="Genomic_DNA"/>
</dbReference>
<dbReference type="SUPFAM" id="SSF52833">
    <property type="entry name" value="Thioredoxin-like"/>
    <property type="match status" value="1"/>
</dbReference>
<dbReference type="AlphaFoldDB" id="A0A316TZ69"/>
<name>A0A316TZ69_9BACT</name>
<sequence>MSPKPTLIYAYDPLCGWCFGFHPVMEKLAERFTDDLQVRVIPGGLAVDDNAQPIREGYSYISGALEQVEKTTGVSFGKNFRLLAEEGSYLYDSMPSCIAQNTINLLNPSLSLRFAGLMQHALFVEGRDLNDPDTFLELIVENRLDVDKNAFLNHFQSREMHNRTRELFEWCREAGAAAFPTLLLELGEETGLISRGYRPYDTIESHLHHLVLNYNKLAQ</sequence>
<evidence type="ECO:0008006" key="3">
    <source>
        <dbReference type="Google" id="ProtNLM"/>
    </source>
</evidence>
<organism evidence="1 2">
    <name type="scientific">Rhodohalobacter mucosus</name>
    <dbReference type="NCBI Taxonomy" id="2079485"/>
    <lineage>
        <taxon>Bacteria</taxon>
        <taxon>Pseudomonadati</taxon>
        <taxon>Balneolota</taxon>
        <taxon>Balneolia</taxon>
        <taxon>Balneolales</taxon>
        <taxon>Balneolaceae</taxon>
        <taxon>Rhodohalobacter</taxon>
    </lineage>
</organism>
<dbReference type="Proteomes" id="UP000245533">
    <property type="component" value="Unassembled WGS sequence"/>
</dbReference>
<dbReference type="Gene3D" id="3.40.30.10">
    <property type="entry name" value="Glutaredoxin"/>
    <property type="match status" value="1"/>
</dbReference>